<dbReference type="EMBL" id="SRPS01000305">
    <property type="protein sequence ID" value="KAG5959967.1"/>
    <property type="molecule type" value="Genomic_DNA"/>
</dbReference>
<evidence type="ECO:0000259" key="2">
    <source>
        <dbReference type="Pfam" id="PF20150"/>
    </source>
</evidence>
<dbReference type="InterPro" id="IPR045518">
    <property type="entry name" value="2EXR"/>
</dbReference>
<sequence length="293" mass="33000">MYSQKFNSTNNISSADDCSLRSPRTCPRLIDNKEVEDPGEQPSSGDGVRNGLAMRSAFPRFMQLPPELRHQILHFYCPDLSVKARVLEFTFQESEPPSDGSDDYDPDFLTTGFTLASQTKSLRAMLSTHHESRSIAVRTYSDELALDMGSRRAIFRFRKESDVDRRGRITDYWLLRWLPGRVAGSGVGGRIATISGATAFTELHKELPSWKMHTRESLRGELERYLRDACWYQSLAESEGMKRFLEKSQGHTHGNTTKSFAGWETVGKNGKTKPSVKKPSTQLTAGTALNLQI</sequence>
<accession>A0A9P7MNB2</accession>
<gene>
    <name evidence="3" type="ORF">E4U56_004693</name>
</gene>
<dbReference type="OrthoDB" id="3501032at2759"/>
<dbReference type="Proteomes" id="UP000784919">
    <property type="component" value="Unassembled WGS sequence"/>
</dbReference>
<feature type="region of interest" description="Disordered" evidence="1">
    <location>
        <begin position="30"/>
        <end position="50"/>
    </location>
</feature>
<evidence type="ECO:0000256" key="1">
    <source>
        <dbReference type="SAM" id="MobiDB-lite"/>
    </source>
</evidence>
<name>A0A9P7MNB2_9HYPO</name>
<proteinExistence type="predicted"/>
<reference evidence="3" key="1">
    <citation type="journal article" date="2020" name="bioRxiv">
        <title>Whole genome comparisons of ergot fungi reveals the divergence and evolution of species within the genus Claviceps are the result of varying mechanisms driving genome evolution and host range expansion.</title>
        <authorList>
            <person name="Wyka S.A."/>
            <person name="Mondo S.J."/>
            <person name="Liu M."/>
            <person name="Dettman J."/>
            <person name="Nalam V."/>
            <person name="Broders K.D."/>
        </authorList>
    </citation>
    <scope>NUCLEOTIDE SEQUENCE</scope>
    <source>
        <strain evidence="3">CCC 1102</strain>
    </source>
</reference>
<organism evidence="3 4">
    <name type="scientific">Claviceps arundinis</name>
    <dbReference type="NCBI Taxonomy" id="1623583"/>
    <lineage>
        <taxon>Eukaryota</taxon>
        <taxon>Fungi</taxon>
        <taxon>Dikarya</taxon>
        <taxon>Ascomycota</taxon>
        <taxon>Pezizomycotina</taxon>
        <taxon>Sordariomycetes</taxon>
        <taxon>Hypocreomycetidae</taxon>
        <taxon>Hypocreales</taxon>
        <taxon>Clavicipitaceae</taxon>
        <taxon>Claviceps</taxon>
    </lineage>
</organism>
<dbReference type="Pfam" id="PF20150">
    <property type="entry name" value="2EXR"/>
    <property type="match status" value="1"/>
</dbReference>
<dbReference type="AlphaFoldDB" id="A0A9P7MNB2"/>
<comment type="caution">
    <text evidence="3">The sequence shown here is derived from an EMBL/GenBank/DDBJ whole genome shotgun (WGS) entry which is preliminary data.</text>
</comment>
<protein>
    <recommendedName>
        <fullName evidence="2">2EXR domain-containing protein</fullName>
    </recommendedName>
</protein>
<feature type="domain" description="2EXR" evidence="2">
    <location>
        <begin position="58"/>
        <end position="163"/>
    </location>
</feature>
<evidence type="ECO:0000313" key="4">
    <source>
        <dbReference type="Proteomes" id="UP000784919"/>
    </source>
</evidence>
<feature type="region of interest" description="Disordered" evidence="1">
    <location>
        <begin position="1"/>
        <end position="20"/>
    </location>
</feature>
<feature type="region of interest" description="Disordered" evidence="1">
    <location>
        <begin position="249"/>
        <end position="283"/>
    </location>
</feature>
<evidence type="ECO:0000313" key="3">
    <source>
        <dbReference type="EMBL" id="KAG5959967.1"/>
    </source>
</evidence>
<feature type="compositionally biased region" description="Polar residues" evidence="1">
    <location>
        <begin position="1"/>
        <end position="16"/>
    </location>
</feature>